<dbReference type="AlphaFoldDB" id="A0A1G7XM00"/>
<keyword evidence="3 10" id="KW-1134">Transmembrane beta strand</keyword>
<dbReference type="Pfam" id="PF02321">
    <property type="entry name" value="OEP"/>
    <property type="match status" value="2"/>
</dbReference>
<dbReference type="InterPro" id="IPR003423">
    <property type="entry name" value="OMP_efflux"/>
</dbReference>
<keyword evidence="7 10" id="KW-0564">Palmitate</keyword>
<dbReference type="GO" id="GO:0015562">
    <property type="term" value="F:efflux transmembrane transporter activity"/>
    <property type="evidence" value="ECO:0007669"/>
    <property type="project" value="InterPro"/>
</dbReference>
<keyword evidence="4 10" id="KW-0812">Transmembrane</keyword>
<protein>
    <submittedName>
        <fullName evidence="11">Efflux transporter, outer membrane factor (OMF) lipoprotein, NodT family</fullName>
    </submittedName>
</protein>
<dbReference type="EMBL" id="FNDD01000003">
    <property type="protein sequence ID" value="SDG85269.1"/>
    <property type="molecule type" value="Genomic_DNA"/>
</dbReference>
<evidence type="ECO:0000256" key="1">
    <source>
        <dbReference type="ARBA" id="ARBA00004370"/>
    </source>
</evidence>
<feature type="signal peptide" evidence="10">
    <location>
        <begin position="1"/>
        <end position="20"/>
    </location>
</feature>
<dbReference type="PANTHER" id="PTHR30203:SF20">
    <property type="entry name" value="MULTIDRUG RESISTANCE OUTER MEMBRANE PROTEIN MDTP-RELATED"/>
    <property type="match status" value="1"/>
</dbReference>
<accession>A0A1G7XM00</accession>
<evidence type="ECO:0000256" key="4">
    <source>
        <dbReference type="ARBA" id="ARBA00022692"/>
    </source>
</evidence>
<dbReference type="OrthoDB" id="9770517at2"/>
<dbReference type="Gene3D" id="2.20.200.10">
    <property type="entry name" value="Outer membrane efflux proteins (OEP)"/>
    <property type="match status" value="1"/>
</dbReference>
<keyword evidence="6 10" id="KW-0472">Membrane</keyword>
<reference evidence="11 12" key="1">
    <citation type="submission" date="2016-10" db="EMBL/GenBank/DDBJ databases">
        <authorList>
            <person name="de Groot N.N."/>
        </authorList>
    </citation>
    <scope>NUCLEOTIDE SEQUENCE [LARGE SCALE GENOMIC DNA]</scope>
    <source>
        <strain evidence="11 12">CGMCC 1.10228</strain>
    </source>
</reference>
<evidence type="ECO:0000313" key="11">
    <source>
        <dbReference type="EMBL" id="SDG85269.1"/>
    </source>
</evidence>
<dbReference type="NCBIfam" id="TIGR01845">
    <property type="entry name" value="outer_NodT"/>
    <property type="match status" value="1"/>
</dbReference>
<dbReference type="SUPFAM" id="SSF56954">
    <property type="entry name" value="Outer membrane efflux proteins (OEP)"/>
    <property type="match status" value="1"/>
</dbReference>
<dbReference type="PROSITE" id="PS51257">
    <property type="entry name" value="PROKAR_LIPOPROTEIN"/>
    <property type="match status" value="1"/>
</dbReference>
<organism evidence="11 12">
    <name type="scientific">Vibrio xiamenensis</name>
    <dbReference type="NCBI Taxonomy" id="861298"/>
    <lineage>
        <taxon>Bacteria</taxon>
        <taxon>Pseudomonadati</taxon>
        <taxon>Pseudomonadota</taxon>
        <taxon>Gammaproteobacteria</taxon>
        <taxon>Vibrionales</taxon>
        <taxon>Vibrionaceae</taxon>
        <taxon>Vibrio</taxon>
    </lineage>
</organism>
<dbReference type="Gene3D" id="1.20.1600.10">
    <property type="entry name" value="Outer membrane efflux proteins (OEP)"/>
    <property type="match status" value="1"/>
</dbReference>
<feature type="chain" id="PRO_5011328932" evidence="10">
    <location>
        <begin position="21"/>
        <end position="487"/>
    </location>
</feature>
<dbReference type="STRING" id="861298.SAMN04488136_103259"/>
<dbReference type="RefSeq" id="WP_093270288.1">
    <property type="nucleotide sequence ID" value="NZ_FNDD01000003.1"/>
</dbReference>
<evidence type="ECO:0000256" key="5">
    <source>
        <dbReference type="ARBA" id="ARBA00022729"/>
    </source>
</evidence>
<sequence length="487" mass="53355">MMKYTKLTAVASMVLLYGCAAPSNIKPTNQLADQTILEHSQNLNQTKLSPAVWPAEDWWVVLNDRQLENLIDLALKNSPDMQLANANLMNASAMVMAADAQFDPSVSADASMSRARLSRSQDYSFQGHRYGTIYNLGLSGSYSFDLWGGERDAWEGAVNNQRAAQVDHQAARITLSTAIVQTYVQLSNAYALQDLAQKDLDRTNRIVDITSRLLKHGLTSEDRLYTAQSGAAAAKQTLKKRELAVSQLKNALATLVGQGPDLANTIHRPSAHMDTELALPRELPANLLAHRPDIVAAKWRVEASSKEIDSAKTRFYPNVNLSATAGFKAMLGDAVFGEESQAWSVQPAISLPLFTTGLKANLIEKTAGYDSAVAQYNKTLVNALGEVSDNILAMQSMEKQLDDAHQSMNLADKSYHITEKRYEAGMGSQLEVLMAEQQLIQAESSFTLLKNQQQEQQVMLVRSLGGGFYQAPEQQQASATQSEPASN</sequence>
<evidence type="ECO:0000256" key="6">
    <source>
        <dbReference type="ARBA" id="ARBA00023136"/>
    </source>
</evidence>
<gene>
    <name evidence="11" type="ORF">SAMN04488136_103259</name>
</gene>
<dbReference type="InterPro" id="IPR010131">
    <property type="entry name" value="MdtP/NodT-like"/>
</dbReference>
<keyword evidence="5 10" id="KW-0732">Signal</keyword>
<evidence type="ECO:0000256" key="7">
    <source>
        <dbReference type="ARBA" id="ARBA00023139"/>
    </source>
</evidence>
<evidence type="ECO:0000313" key="12">
    <source>
        <dbReference type="Proteomes" id="UP000198854"/>
    </source>
</evidence>
<keyword evidence="12" id="KW-1185">Reference proteome</keyword>
<evidence type="ECO:0000256" key="3">
    <source>
        <dbReference type="ARBA" id="ARBA00022452"/>
    </source>
</evidence>
<proteinExistence type="inferred from homology"/>
<evidence type="ECO:0000256" key="8">
    <source>
        <dbReference type="ARBA" id="ARBA00023288"/>
    </source>
</evidence>
<evidence type="ECO:0000256" key="9">
    <source>
        <dbReference type="ARBA" id="ARBA00037313"/>
    </source>
</evidence>
<evidence type="ECO:0000256" key="2">
    <source>
        <dbReference type="ARBA" id="ARBA00007613"/>
    </source>
</evidence>
<dbReference type="PANTHER" id="PTHR30203">
    <property type="entry name" value="OUTER MEMBRANE CATION EFFLUX PROTEIN"/>
    <property type="match status" value="1"/>
</dbReference>
<evidence type="ECO:0000256" key="10">
    <source>
        <dbReference type="RuleBase" id="RU362097"/>
    </source>
</evidence>
<name>A0A1G7XM00_9VIBR</name>
<comment type="similarity">
    <text evidence="2 10">Belongs to the outer membrane factor (OMF) (TC 1.B.17) family.</text>
</comment>
<comment type="function">
    <text evidence="9">Could be involved in resistance to puromycin, acriflavine and tetraphenylarsonium chloride.</text>
</comment>
<comment type="subcellular location">
    <subcellularLocation>
        <location evidence="10">Cell outer membrane</location>
        <topology evidence="10">Lipid-anchor</topology>
    </subcellularLocation>
    <subcellularLocation>
        <location evidence="1">Membrane</location>
    </subcellularLocation>
</comment>
<dbReference type="GO" id="GO:0009279">
    <property type="term" value="C:cell outer membrane"/>
    <property type="evidence" value="ECO:0007669"/>
    <property type="project" value="UniProtKB-SubCell"/>
</dbReference>
<dbReference type="Proteomes" id="UP000198854">
    <property type="component" value="Unassembled WGS sequence"/>
</dbReference>
<keyword evidence="8 10" id="KW-0449">Lipoprotein</keyword>